<keyword evidence="2" id="KW-1185">Reference proteome</keyword>
<protein>
    <submittedName>
        <fullName evidence="1">Alkaline phosphatase</fullName>
        <ecNumber evidence="1">3.1.3.1</ecNumber>
    </submittedName>
</protein>
<dbReference type="RefSeq" id="WP_378137804.1">
    <property type="nucleotide sequence ID" value="NZ_JBHSMI010000052.1"/>
</dbReference>
<proteinExistence type="predicted"/>
<keyword evidence="1" id="KW-0378">Hydrolase</keyword>
<name>A0ABW0I0K6_9BACL</name>
<dbReference type="EC" id="3.1.3.1" evidence="1"/>
<dbReference type="GO" id="GO:0004035">
    <property type="term" value="F:alkaline phosphatase activity"/>
    <property type="evidence" value="ECO:0007669"/>
    <property type="project" value="UniProtKB-EC"/>
</dbReference>
<accession>A0ABW0I0K6</accession>
<dbReference type="InterPro" id="IPR017850">
    <property type="entry name" value="Alkaline_phosphatase_core_sf"/>
</dbReference>
<dbReference type="InterPro" id="IPR001952">
    <property type="entry name" value="Alkaline_phosphatase"/>
</dbReference>
<dbReference type="Proteomes" id="UP001596113">
    <property type="component" value="Unassembled WGS sequence"/>
</dbReference>
<dbReference type="SUPFAM" id="SSF53649">
    <property type="entry name" value="Alkaline phosphatase-like"/>
    <property type="match status" value="1"/>
</dbReference>
<dbReference type="EMBL" id="JBHSMI010000052">
    <property type="protein sequence ID" value="MFC5406007.1"/>
    <property type="molecule type" value="Genomic_DNA"/>
</dbReference>
<gene>
    <name evidence="1" type="ORF">ACFPOF_24975</name>
</gene>
<evidence type="ECO:0000313" key="1">
    <source>
        <dbReference type="EMBL" id="MFC5406007.1"/>
    </source>
</evidence>
<organism evidence="1 2">
    <name type="scientific">Cohnella soli</name>
    <dbReference type="NCBI Taxonomy" id="425005"/>
    <lineage>
        <taxon>Bacteria</taxon>
        <taxon>Bacillati</taxon>
        <taxon>Bacillota</taxon>
        <taxon>Bacilli</taxon>
        <taxon>Bacillales</taxon>
        <taxon>Paenibacillaceae</taxon>
        <taxon>Cohnella</taxon>
    </lineage>
</organism>
<dbReference type="Pfam" id="PF00245">
    <property type="entry name" value="Alk_phosphatase"/>
    <property type="match status" value="1"/>
</dbReference>
<comment type="caution">
    <text evidence="1">The sequence shown here is derived from an EMBL/GenBank/DDBJ whole genome shotgun (WGS) entry which is preliminary data.</text>
</comment>
<reference evidence="2" key="1">
    <citation type="journal article" date="2019" name="Int. J. Syst. Evol. Microbiol.">
        <title>The Global Catalogue of Microorganisms (GCM) 10K type strain sequencing project: providing services to taxonomists for standard genome sequencing and annotation.</title>
        <authorList>
            <consortium name="The Broad Institute Genomics Platform"/>
            <consortium name="The Broad Institute Genome Sequencing Center for Infectious Disease"/>
            <person name="Wu L."/>
            <person name="Ma J."/>
        </authorList>
    </citation>
    <scope>NUCLEOTIDE SEQUENCE [LARGE SCALE GENOMIC DNA]</scope>
    <source>
        <strain evidence="2">CGMCC 1.18575</strain>
    </source>
</reference>
<dbReference type="Gene3D" id="3.40.720.10">
    <property type="entry name" value="Alkaline Phosphatase, subunit A"/>
    <property type="match status" value="1"/>
</dbReference>
<sequence>MRHSAHVDWTTSDHTAVDIPITAMGAGASNFTGIYENTDVFKKLVQTLGFRIKK</sequence>
<evidence type="ECO:0000313" key="2">
    <source>
        <dbReference type="Proteomes" id="UP001596113"/>
    </source>
</evidence>